<protein>
    <recommendedName>
        <fullName evidence="2">GTP cyclohydrolase 1 type 2 homolog</fullName>
    </recommendedName>
</protein>
<dbReference type="AlphaFoldDB" id="A0A0M8K9X3"/>
<dbReference type="Gene3D" id="3.40.1390.30">
    <property type="entry name" value="NIF3 (NGG1p interacting factor 3)-like"/>
    <property type="match status" value="2"/>
</dbReference>
<proteinExistence type="inferred from homology"/>
<dbReference type="FunFam" id="3.40.1390.30:FF:000001">
    <property type="entry name" value="GTP cyclohydrolase 1 type 2"/>
    <property type="match status" value="1"/>
</dbReference>
<gene>
    <name evidence="5" type="ORF">ARMA_2155</name>
</gene>
<evidence type="ECO:0000313" key="5">
    <source>
        <dbReference type="EMBL" id="GAP63732.1"/>
    </source>
</evidence>
<evidence type="ECO:0000256" key="2">
    <source>
        <dbReference type="ARBA" id="ARBA00022112"/>
    </source>
</evidence>
<evidence type="ECO:0000313" key="6">
    <source>
        <dbReference type="Proteomes" id="UP000037784"/>
    </source>
</evidence>
<dbReference type="GO" id="GO:0046872">
    <property type="term" value="F:metal ion binding"/>
    <property type="evidence" value="ECO:0007669"/>
    <property type="project" value="UniProtKB-KW"/>
</dbReference>
<reference evidence="5 6" key="1">
    <citation type="journal article" date="2015" name="Genome Announc.">
        <title>Draft Genome Sequence of a Heterotrophic Facultative Anaerobic Thermophilic Bacterium, Ardenticatena maritima Strain 110ST.</title>
        <authorList>
            <person name="Kawaichi S."/>
            <person name="Yoshida T."/>
            <person name="Sako Y."/>
            <person name="Nakamura R."/>
        </authorList>
    </citation>
    <scope>NUCLEOTIDE SEQUENCE [LARGE SCALE GENOMIC DNA]</scope>
    <source>
        <strain evidence="5 6">110S</strain>
    </source>
</reference>
<feature type="binding site" evidence="4">
    <location>
        <position position="66"/>
    </location>
    <ligand>
        <name>a divalent metal cation</name>
        <dbReference type="ChEBI" id="CHEBI:60240"/>
        <label>1</label>
    </ligand>
</feature>
<dbReference type="OrthoDB" id="9792792at2"/>
<accession>A0A0M8K9X3</accession>
<keyword evidence="6" id="KW-1185">Reference proteome</keyword>
<dbReference type="Pfam" id="PF01784">
    <property type="entry name" value="DUF34_NIF3"/>
    <property type="match status" value="1"/>
</dbReference>
<dbReference type="GO" id="GO:0005737">
    <property type="term" value="C:cytoplasm"/>
    <property type="evidence" value="ECO:0007669"/>
    <property type="project" value="TreeGrafter"/>
</dbReference>
<dbReference type="PANTHER" id="PTHR13799">
    <property type="entry name" value="NGG1 INTERACTING FACTOR 3"/>
    <property type="match status" value="1"/>
</dbReference>
<evidence type="ECO:0000256" key="4">
    <source>
        <dbReference type="PIRSR" id="PIRSR602678-1"/>
    </source>
</evidence>
<feature type="binding site" evidence="4">
    <location>
        <position position="65"/>
    </location>
    <ligand>
        <name>a divalent metal cation</name>
        <dbReference type="ChEBI" id="CHEBI:60240"/>
        <label>1</label>
    </ligand>
</feature>
<dbReference type="SUPFAM" id="SSF102705">
    <property type="entry name" value="NIF3 (NGG1p interacting factor 3)-like"/>
    <property type="match status" value="1"/>
</dbReference>
<dbReference type="Proteomes" id="UP000037784">
    <property type="component" value="Unassembled WGS sequence"/>
</dbReference>
<dbReference type="InParanoid" id="A0A0M8K9X3"/>
<comment type="caution">
    <text evidence="5">The sequence shown here is derived from an EMBL/GenBank/DDBJ whole genome shotgun (WGS) entry which is preliminary data.</text>
</comment>
<dbReference type="NCBIfam" id="TIGR00486">
    <property type="entry name" value="YbgI_SA1388"/>
    <property type="match status" value="1"/>
</dbReference>
<reference evidence="6" key="2">
    <citation type="submission" date="2015-08" db="EMBL/GenBank/DDBJ databases">
        <title>Draft Genome Sequence of a Heterotrophic Facultative Anaerobic Bacterium Ardenticatena maritima Strain 110S.</title>
        <authorList>
            <person name="Kawaichi S."/>
            <person name="Yoshida T."/>
            <person name="Sako Y."/>
            <person name="Nakamura R."/>
        </authorList>
    </citation>
    <scope>NUCLEOTIDE SEQUENCE [LARGE SCALE GENOMIC DNA]</scope>
    <source>
        <strain evidence="6">110S</strain>
    </source>
</reference>
<keyword evidence="3 4" id="KW-0479">Metal-binding</keyword>
<evidence type="ECO:0000256" key="1">
    <source>
        <dbReference type="ARBA" id="ARBA00006964"/>
    </source>
</evidence>
<dbReference type="InterPro" id="IPR002678">
    <property type="entry name" value="DUF34/NIF3"/>
</dbReference>
<evidence type="ECO:0000256" key="3">
    <source>
        <dbReference type="ARBA" id="ARBA00022723"/>
    </source>
</evidence>
<organism evidence="5 6">
    <name type="scientific">Ardenticatena maritima</name>
    <dbReference type="NCBI Taxonomy" id="872965"/>
    <lineage>
        <taxon>Bacteria</taxon>
        <taxon>Bacillati</taxon>
        <taxon>Chloroflexota</taxon>
        <taxon>Ardenticatenia</taxon>
        <taxon>Ardenticatenales</taxon>
        <taxon>Ardenticatenaceae</taxon>
        <taxon>Ardenticatena</taxon>
    </lineage>
</organism>
<dbReference type="FunCoup" id="A0A0M8K9X3">
    <property type="interactions" value="184"/>
</dbReference>
<dbReference type="InterPro" id="IPR036069">
    <property type="entry name" value="DUF34/NIF3_sf"/>
</dbReference>
<name>A0A0M8K9X3_9CHLR</name>
<comment type="similarity">
    <text evidence="1">Belongs to the GTP cyclohydrolase I type 2/NIF3 family.</text>
</comment>
<feature type="binding site" evidence="4">
    <location>
        <position position="229"/>
    </location>
    <ligand>
        <name>a divalent metal cation</name>
        <dbReference type="ChEBI" id="CHEBI:60240"/>
        <label>1</label>
    </ligand>
</feature>
<feature type="binding site" evidence="4">
    <location>
        <position position="225"/>
    </location>
    <ligand>
        <name>a divalent metal cation</name>
        <dbReference type="ChEBI" id="CHEBI:60240"/>
        <label>1</label>
    </ligand>
</feature>
<dbReference type="PANTHER" id="PTHR13799:SF14">
    <property type="entry name" value="GTP CYCLOHYDROLASE 1 TYPE 2 HOMOLOG"/>
    <property type="match status" value="1"/>
</dbReference>
<sequence>MLTAQAIREAIETLAPPAWAESWDNVGWQIGDDTMSVARVHITLDLDAAVLDEARTHNADLIVSHHPLIFRPLSRIDTATPQGHLIAELIRAGIGVYSAHTNLDAANPGVSTALADALGLSWQSALAPLPHAPDAFGFGVICEHEPLTTAELAERVHTRLGTPSPRITDAGHTTHTRTALLGGSGAAFIHQARAAGCTCFITGEVKYHEAQDARAIGLTLIEADHFYSEAPVLALLADHLRPLGVSVTISRIATTPFTYLPTK</sequence>
<dbReference type="EMBL" id="BBZA01000182">
    <property type="protein sequence ID" value="GAP63732.1"/>
    <property type="molecule type" value="Genomic_DNA"/>
</dbReference>
<feature type="binding site" evidence="4">
    <location>
        <position position="104"/>
    </location>
    <ligand>
        <name>a divalent metal cation</name>
        <dbReference type="ChEBI" id="CHEBI:60240"/>
        <label>1</label>
    </ligand>
</feature>
<dbReference type="RefSeq" id="WP_054493528.1">
    <property type="nucleotide sequence ID" value="NZ_BBZA01000182.1"/>
</dbReference>